<gene>
    <name evidence="1" type="primary">potB</name>
    <name evidence="1" type="ORF">HMPREF0731_3974</name>
</gene>
<protein>
    <submittedName>
        <fullName evidence="1">Polyamine ABC transporter, permease family protein</fullName>
    </submittedName>
</protein>
<name>D5RSB2_9PROT</name>
<proteinExistence type="predicted"/>
<evidence type="ECO:0000313" key="1">
    <source>
        <dbReference type="EMBL" id="EFH09815.1"/>
    </source>
</evidence>
<comment type="caution">
    <text evidence="1">The sequence shown here is derived from an EMBL/GenBank/DDBJ whole genome shotgun (WGS) entry which is preliminary data.</text>
</comment>
<organism evidence="1 2">
    <name type="scientific">Pseudoroseomonas cervicalis ATCC 49957</name>
    <dbReference type="NCBI Taxonomy" id="525371"/>
    <lineage>
        <taxon>Bacteria</taxon>
        <taxon>Pseudomonadati</taxon>
        <taxon>Pseudomonadota</taxon>
        <taxon>Alphaproteobacteria</taxon>
        <taxon>Acetobacterales</taxon>
        <taxon>Roseomonadaceae</taxon>
        <taxon>Roseomonas</taxon>
    </lineage>
</organism>
<dbReference type="Proteomes" id="UP000005324">
    <property type="component" value="Unassembled WGS sequence"/>
</dbReference>
<reference evidence="1 2" key="1">
    <citation type="submission" date="2010-04" db="EMBL/GenBank/DDBJ databases">
        <authorList>
            <person name="Qin X."/>
            <person name="Bachman B."/>
            <person name="Battles P."/>
            <person name="Bell A."/>
            <person name="Bess C."/>
            <person name="Bickham C."/>
            <person name="Chaboub L."/>
            <person name="Chen D."/>
            <person name="Coyle M."/>
            <person name="Deiros D.R."/>
            <person name="Dinh H."/>
            <person name="Forbes L."/>
            <person name="Fowler G."/>
            <person name="Francisco L."/>
            <person name="Fu Q."/>
            <person name="Gubbala S."/>
            <person name="Hale W."/>
            <person name="Han Y."/>
            <person name="Hemphill L."/>
            <person name="Highlander S.K."/>
            <person name="Hirani K."/>
            <person name="Hogues M."/>
            <person name="Jackson L."/>
            <person name="Jakkamsetti A."/>
            <person name="Javaid M."/>
            <person name="Jiang H."/>
            <person name="Korchina V."/>
            <person name="Kovar C."/>
            <person name="Lara F."/>
            <person name="Lee S."/>
            <person name="Mata R."/>
            <person name="Mathew T."/>
            <person name="Moen C."/>
            <person name="Morales K."/>
            <person name="Munidasa M."/>
            <person name="Nazareth L."/>
            <person name="Ngo R."/>
            <person name="Nguyen L."/>
            <person name="Okwuonu G."/>
            <person name="Ongeri F."/>
            <person name="Patil S."/>
            <person name="Petrosino J."/>
            <person name="Pham C."/>
            <person name="Pham P."/>
            <person name="Pu L.-L."/>
            <person name="Puazo M."/>
            <person name="Raj R."/>
            <person name="Reid J."/>
            <person name="Rouhana J."/>
            <person name="Saada N."/>
            <person name="Shang Y."/>
            <person name="Simmons D."/>
            <person name="Thornton R."/>
            <person name="Warren J."/>
            <person name="Weissenberger G."/>
            <person name="Zhang J."/>
            <person name="Zhang L."/>
            <person name="Zhou C."/>
            <person name="Zhu D."/>
            <person name="Muzny D."/>
            <person name="Worley K."/>
            <person name="Gibbs R."/>
        </authorList>
    </citation>
    <scope>NUCLEOTIDE SEQUENCE [LARGE SCALE GENOMIC DNA]</scope>
    <source>
        <strain evidence="1 2">ATCC 49957</strain>
    </source>
</reference>
<feature type="non-terminal residue" evidence="1">
    <location>
        <position position="82"/>
    </location>
</feature>
<dbReference type="EMBL" id="ADVL01000734">
    <property type="protein sequence ID" value="EFH09815.1"/>
    <property type="molecule type" value="Genomic_DNA"/>
</dbReference>
<keyword evidence="2" id="KW-1185">Reference proteome</keyword>
<sequence length="82" mass="8456">MAAALVAPLLLFLLAVFVLPIGAFLLRAVQEQDVAPVLPRSVAALSAWDGRGLPDAAAHAALIEDLREARARDQESGAGGIA</sequence>
<evidence type="ECO:0000313" key="2">
    <source>
        <dbReference type="Proteomes" id="UP000005324"/>
    </source>
</evidence>
<accession>D5RSB2</accession>
<dbReference type="AlphaFoldDB" id="D5RSB2"/>
<dbReference type="HOGENOM" id="CLU_2563995_0_0_5"/>